<dbReference type="AlphaFoldDB" id="A0A1S2VNS5"/>
<dbReference type="EMBL" id="MORL01000004">
    <property type="protein sequence ID" value="OIN59438.1"/>
    <property type="molecule type" value="Genomic_DNA"/>
</dbReference>
<accession>A0A1S2VNS5</accession>
<dbReference type="Proteomes" id="UP000181790">
    <property type="component" value="Unassembled WGS sequence"/>
</dbReference>
<name>A0A1S2VNS5_9BACT</name>
<keyword evidence="2" id="KW-1185">Reference proteome</keyword>
<sequence>MAKRLLSLGLLTLLLYHALGTVLISFGTWWQEEHDLSERLTVYRSVDSLVEFQIPLSGQSAHEGILEATEEGFTYRGHYYDVVSMEIKGNTLFIAGLENRNTSFWQRDLLSFMKDTLNTPSETSRKAGQWAKLLLKEYSPNTRTILHFFLYDWCDSVRIPVATLRFTTRSLSILSPPPRFA</sequence>
<organism evidence="1 2">
    <name type="scientific">Arsenicibacter rosenii</name>
    <dbReference type="NCBI Taxonomy" id="1750698"/>
    <lineage>
        <taxon>Bacteria</taxon>
        <taxon>Pseudomonadati</taxon>
        <taxon>Bacteroidota</taxon>
        <taxon>Cytophagia</taxon>
        <taxon>Cytophagales</taxon>
        <taxon>Spirosomataceae</taxon>
        <taxon>Arsenicibacter</taxon>
    </lineage>
</organism>
<dbReference type="OrthoDB" id="948848at2"/>
<dbReference type="RefSeq" id="WP_071503120.1">
    <property type="nucleotide sequence ID" value="NZ_MORL01000004.1"/>
</dbReference>
<protein>
    <submittedName>
        <fullName evidence="1">Uncharacterized protein</fullName>
    </submittedName>
</protein>
<gene>
    <name evidence="1" type="ORF">BLX24_10735</name>
</gene>
<reference evidence="1 2" key="1">
    <citation type="submission" date="2016-10" db="EMBL/GenBank/DDBJ databases">
        <title>Arsenicibacter rosenii gen. nov., sp. nov., an efficient arsenic-methylating bacterium isolated from an arsenic-contaminated paddy soil.</title>
        <authorList>
            <person name="Huang K."/>
        </authorList>
    </citation>
    <scope>NUCLEOTIDE SEQUENCE [LARGE SCALE GENOMIC DNA]</scope>
    <source>
        <strain evidence="1 2">SM-1</strain>
    </source>
</reference>
<evidence type="ECO:0000313" key="2">
    <source>
        <dbReference type="Proteomes" id="UP000181790"/>
    </source>
</evidence>
<comment type="caution">
    <text evidence="1">The sequence shown here is derived from an EMBL/GenBank/DDBJ whole genome shotgun (WGS) entry which is preliminary data.</text>
</comment>
<proteinExistence type="predicted"/>
<evidence type="ECO:0000313" key="1">
    <source>
        <dbReference type="EMBL" id="OIN59438.1"/>
    </source>
</evidence>